<dbReference type="Proteomes" id="UP001497493">
    <property type="component" value="Chromosome"/>
</dbReference>
<keyword evidence="7" id="KW-1185">Reference proteome</keyword>
<keyword evidence="5" id="KW-0119">Carbohydrate metabolism</keyword>
<proteinExistence type="predicted"/>
<dbReference type="EC" id="3.5.1.-" evidence="6"/>
<evidence type="ECO:0000256" key="2">
    <source>
        <dbReference type="ARBA" id="ARBA00022723"/>
    </source>
</evidence>
<dbReference type="NCBIfam" id="TIGR03473">
    <property type="entry name" value="HpnK"/>
    <property type="match status" value="1"/>
</dbReference>
<evidence type="ECO:0000313" key="6">
    <source>
        <dbReference type="EMBL" id="CAL1241607.1"/>
    </source>
</evidence>
<protein>
    <submittedName>
        <fullName evidence="6">Carbohydrate deacetylase</fullName>
        <ecNumber evidence="6">3.5.1.-</ecNumber>
    </submittedName>
</protein>
<keyword evidence="2" id="KW-0479">Metal-binding</keyword>
<dbReference type="PANTHER" id="PTHR31609">
    <property type="entry name" value="YDJC DEACETYLASE FAMILY MEMBER"/>
    <property type="match status" value="1"/>
</dbReference>
<gene>
    <name evidence="6" type="ORF">MECH1_V1_2831</name>
</gene>
<organism evidence="6 7">
    <name type="scientific">Candidatus Methylocalor cossyra</name>
    <dbReference type="NCBI Taxonomy" id="3108543"/>
    <lineage>
        <taxon>Bacteria</taxon>
        <taxon>Pseudomonadati</taxon>
        <taxon>Pseudomonadota</taxon>
        <taxon>Gammaproteobacteria</taxon>
        <taxon>Methylococcales</taxon>
        <taxon>Methylococcaceae</taxon>
        <taxon>Candidatus Methylocalor</taxon>
    </lineage>
</organism>
<evidence type="ECO:0000313" key="7">
    <source>
        <dbReference type="Proteomes" id="UP001497493"/>
    </source>
</evidence>
<dbReference type="Pfam" id="PF04794">
    <property type="entry name" value="YdjC"/>
    <property type="match status" value="1"/>
</dbReference>
<dbReference type="Gene3D" id="3.20.20.370">
    <property type="entry name" value="Glycoside hydrolase/deacetylase"/>
    <property type="match status" value="1"/>
</dbReference>
<evidence type="ECO:0000256" key="3">
    <source>
        <dbReference type="ARBA" id="ARBA00022801"/>
    </source>
</evidence>
<dbReference type="InterPro" id="IPR011330">
    <property type="entry name" value="Glyco_hydro/deAcase_b/a-brl"/>
</dbReference>
<dbReference type="GO" id="GO:0016787">
    <property type="term" value="F:hydrolase activity"/>
    <property type="evidence" value="ECO:0007669"/>
    <property type="project" value="UniProtKB-KW"/>
</dbReference>
<evidence type="ECO:0000256" key="4">
    <source>
        <dbReference type="ARBA" id="ARBA00022842"/>
    </source>
</evidence>
<comment type="cofactor">
    <cofactor evidence="1">
        <name>Mg(2+)</name>
        <dbReference type="ChEBI" id="CHEBI:18420"/>
    </cofactor>
</comment>
<dbReference type="PANTHER" id="PTHR31609:SF1">
    <property type="entry name" value="CARBOHYDRATE DEACETYLASE"/>
    <property type="match status" value="1"/>
</dbReference>
<dbReference type="InterPro" id="IPR017836">
    <property type="entry name" value="Hopanoid_biosynth-assoc_HpnK"/>
</dbReference>
<dbReference type="EMBL" id="OZ026884">
    <property type="protein sequence ID" value="CAL1241607.1"/>
    <property type="molecule type" value="Genomic_DNA"/>
</dbReference>
<accession>A0ABM9NLT0</accession>
<keyword evidence="3 6" id="KW-0378">Hydrolase</keyword>
<name>A0ABM9NLT0_9GAMM</name>
<sequence>MRVPPPPRGLIITADDFGLHEAINEAVEQAHRHGVLTAASLMVGAPASADAVKRARRLPTLRVGLHLVLADGVAVLSPDAIPDLVDAAGRFGDRMVRDGARFFLLPRVRRQLAAEIAAQFAAFRATGLELDHVNAHKHFHLHPTVLALLLAIGREFGLRAVRWPAAPKPPLPLQPWLWLMARRLDRARMLHNDRVYGIESSGAMDETALLAVLERLPGGLSEIYLHPASRCGITASMANYRHTDELAALLSPRVRAALDRLGVRRGGYRDFQPEWRGP</sequence>
<keyword evidence="4" id="KW-0460">Magnesium</keyword>
<evidence type="ECO:0000256" key="1">
    <source>
        <dbReference type="ARBA" id="ARBA00001946"/>
    </source>
</evidence>
<dbReference type="RefSeq" id="WP_348758111.1">
    <property type="nucleotide sequence ID" value="NZ_OZ026884.1"/>
</dbReference>
<reference evidence="6 7" key="1">
    <citation type="submission" date="2024-04" db="EMBL/GenBank/DDBJ databases">
        <authorList>
            <person name="Cremers G."/>
        </authorList>
    </citation>
    <scope>NUCLEOTIDE SEQUENCE [LARGE SCALE GENOMIC DNA]</scope>
    <source>
        <strain evidence="6">MeCH1-AG</strain>
    </source>
</reference>
<dbReference type="SUPFAM" id="SSF88713">
    <property type="entry name" value="Glycoside hydrolase/deacetylase"/>
    <property type="match status" value="1"/>
</dbReference>
<evidence type="ECO:0000256" key="5">
    <source>
        <dbReference type="ARBA" id="ARBA00023277"/>
    </source>
</evidence>
<dbReference type="InterPro" id="IPR006879">
    <property type="entry name" value="YdjC-like"/>
</dbReference>